<dbReference type="RefSeq" id="WP_377710832.1">
    <property type="nucleotide sequence ID" value="NZ_JBHSMP010000011.1"/>
</dbReference>
<comment type="caution">
    <text evidence="2">The sequence shown here is derived from an EMBL/GenBank/DDBJ whole genome shotgun (WGS) entry which is preliminary data.</text>
</comment>
<dbReference type="Proteomes" id="UP001596103">
    <property type="component" value="Unassembled WGS sequence"/>
</dbReference>
<accession>A0ABW0J784</accession>
<dbReference type="InterPro" id="IPR007607">
    <property type="entry name" value="BacA/B"/>
</dbReference>
<comment type="similarity">
    <text evidence="1">Belongs to the bactofilin family.</text>
</comment>
<name>A0ABW0J784_9BURK</name>
<organism evidence="2 3">
    <name type="scientific">Paraburkholderia denitrificans</name>
    <dbReference type="NCBI Taxonomy" id="694025"/>
    <lineage>
        <taxon>Bacteria</taxon>
        <taxon>Pseudomonadati</taxon>
        <taxon>Pseudomonadota</taxon>
        <taxon>Betaproteobacteria</taxon>
        <taxon>Burkholderiales</taxon>
        <taxon>Burkholderiaceae</taxon>
        <taxon>Paraburkholderia</taxon>
    </lineage>
</organism>
<sequence>MFGKKRLQAGIEQTQLATLIAQDVRITGDVEFADGLRLDGQVHGDVVGKQGVKTLLVLSDCGAIEGNVHGYDIVVNGRIVGDVIADHFIELKANARVTGNIQYLQLQMESGATVEGTLTKREANAAQERLIDARAADAGPQLLAPETSTNA</sequence>
<protein>
    <submittedName>
        <fullName evidence="2">Polymer-forming cytoskeletal protein</fullName>
    </submittedName>
</protein>
<proteinExistence type="inferred from homology"/>
<reference evidence="3" key="1">
    <citation type="journal article" date="2019" name="Int. J. Syst. Evol. Microbiol.">
        <title>The Global Catalogue of Microorganisms (GCM) 10K type strain sequencing project: providing services to taxonomists for standard genome sequencing and annotation.</title>
        <authorList>
            <consortium name="The Broad Institute Genomics Platform"/>
            <consortium name="The Broad Institute Genome Sequencing Center for Infectious Disease"/>
            <person name="Wu L."/>
            <person name="Ma J."/>
        </authorList>
    </citation>
    <scope>NUCLEOTIDE SEQUENCE [LARGE SCALE GENOMIC DNA]</scope>
    <source>
        <strain evidence="3">CCUG 56042</strain>
    </source>
</reference>
<evidence type="ECO:0000313" key="2">
    <source>
        <dbReference type="EMBL" id="MFC5428857.1"/>
    </source>
</evidence>
<dbReference type="Pfam" id="PF04519">
    <property type="entry name" value="Bactofilin"/>
    <property type="match status" value="1"/>
</dbReference>
<evidence type="ECO:0000256" key="1">
    <source>
        <dbReference type="ARBA" id="ARBA00044755"/>
    </source>
</evidence>
<dbReference type="EMBL" id="JBHSMP010000011">
    <property type="protein sequence ID" value="MFC5428857.1"/>
    <property type="molecule type" value="Genomic_DNA"/>
</dbReference>
<keyword evidence="3" id="KW-1185">Reference proteome</keyword>
<gene>
    <name evidence="2" type="ORF">ACFPTO_08605</name>
</gene>
<dbReference type="PANTHER" id="PTHR35024">
    <property type="entry name" value="HYPOTHETICAL CYTOSOLIC PROTEIN"/>
    <property type="match status" value="1"/>
</dbReference>
<evidence type="ECO:0000313" key="3">
    <source>
        <dbReference type="Proteomes" id="UP001596103"/>
    </source>
</evidence>
<dbReference type="PANTHER" id="PTHR35024:SF4">
    <property type="entry name" value="POLYMER-FORMING CYTOSKELETAL PROTEIN"/>
    <property type="match status" value="1"/>
</dbReference>